<name>A0A2P5HUH9_DIAHE</name>
<dbReference type="InParanoid" id="A0A2P5HUH9"/>
<proteinExistence type="predicted"/>
<keyword evidence="3" id="KW-1185">Reference proteome</keyword>
<dbReference type="Proteomes" id="UP000094444">
    <property type="component" value="Unassembled WGS sequence"/>
</dbReference>
<comment type="caution">
    <text evidence="2">The sequence shown here is derived from an EMBL/GenBank/DDBJ whole genome shotgun (WGS) entry which is preliminary data.</text>
</comment>
<feature type="region of interest" description="Disordered" evidence="1">
    <location>
        <begin position="36"/>
        <end position="80"/>
    </location>
</feature>
<organism evidence="2 3">
    <name type="scientific">Diaporthe helianthi</name>
    <dbReference type="NCBI Taxonomy" id="158607"/>
    <lineage>
        <taxon>Eukaryota</taxon>
        <taxon>Fungi</taxon>
        <taxon>Dikarya</taxon>
        <taxon>Ascomycota</taxon>
        <taxon>Pezizomycotina</taxon>
        <taxon>Sordariomycetes</taxon>
        <taxon>Sordariomycetidae</taxon>
        <taxon>Diaporthales</taxon>
        <taxon>Diaporthaceae</taxon>
        <taxon>Diaporthe</taxon>
    </lineage>
</organism>
<dbReference type="EMBL" id="MAVT02000713">
    <property type="protein sequence ID" value="POS73910.1"/>
    <property type="molecule type" value="Genomic_DNA"/>
</dbReference>
<sequence>MPIRLLLRKFVKWHPSIAEAAQDRVVLSHAEMSQSLEHQSWCQGQGGREARRSEAKRVRDAGAEEPSTSGEEPKGRNMRRGLMIAGVAGLRFGESGPG</sequence>
<protein>
    <submittedName>
        <fullName evidence="2">Uncharacterized protein</fullName>
    </submittedName>
</protein>
<evidence type="ECO:0000313" key="3">
    <source>
        <dbReference type="Proteomes" id="UP000094444"/>
    </source>
</evidence>
<evidence type="ECO:0000256" key="1">
    <source>
        <dbReference type="SAM" id="MobiDB-lite"/>
    </source>
</evidence>
<feature type="compositionally biased region" description="Basic and acidic residues" evidence="1">
    <location>
        <begin position="48"/>
        <end position="62"/>
    </location>
</feature>
<reference evidence="2" key="1">
    <citation type="submission" date="2017-09" db="EMBL/GenBank/DDBJ databases">
        <title>Polyketide synthases of a Diaporthe helianthi virulent isolate.</title>
        <authorList>
            <person name="Baroncelli R."/>
        </authorList>
    </citation>
    <scope>NUCLEOTIDE SEQUENCE [LARGE SCALE GENOMIC DNA]</scope>
    <source>
        <strain evidence="2">7/96</strain>
    </source>
</reference>
<accession>A0A2P5HUH9</accession>
<dbReference type="AlphaFoldDB" id="A0A2P5HUH9"/>
<evidence type="ECO:0000313" key="2">
    <source>
        <dbReference type="EMBL" id="POS73910.1"/>
    </source>
</evidence>
<gene>
    <name evidence="2" type="ORF">DHEL01_v207693</name>
</gene>